<keyword evidence="4" id="KW-1185">Reference proteome</keyword>
<name>A0A9W7X8H4_9POAL</name>
<dbReference type="Proteomes" id="UP001164776">
    <property type="component" value="Unassembled WGS sequence"/>
</dbReference>
<dbReference type="OrthoDB" id="696230at2759"/>
<dbReference type="EMBL" id="MU629765">
    <property type="protein sequence ID" value="KAJ1255283.1"/>
    <property type="molecule type" value="Genomic_DNA"/>
</dbReference>
<evidence type="ECO:0000313" key="4">
    <source>
        <dbReference type="Proteomes" id="UP001164776"/>
    </source>
</evidence>
<dbReference type="Pfam" id="PF12776">
    <property type="entry name" value="Myb_DNA-bind_3"/>
    <property type="match status" value="1"/>
</dbReference>
<dbReference type="PANTHER" id="PTHR47069">
    <property type="match status" value="1"/>
</dbReference>
<dbReference type="InterPro" id="IPR024752">
    <property type="entry name" value="Myb/SANT-like_dom"/>
</dbReference>
<comment type="caution">
    <text evidence="3">The sequence shown here is derived from an EMBL/GenBank/DDBJ whole genome shotgun (WGS) entry which is preliminary data.</text>
</comment>
<dbReference type="PANTHER" id="PTHR47069:SF9">
    <property type="entry name" value="MYB_SANT-LIKE DOMAIN-CONTAINING PROTEIN"/>
    <property type="match status" value="1"/>
</dbReference>
<protein>
    <recommendedName>
        <fullName evidence="2">Myb/SANT-like domain-containing protein</fullName>
    </recommendedName>
</protein>
<evidence type="ECO:0000259" key="2">
    <source>
        <dbReference type="Pfam" id="PF12776"/>
    </source>
</evidence>
<feature type="domain" description="Myb/SANT-like" evidence="2">
    <location>
        <begin position="5"/>
        <end position="62"/>
    </location>
</feature>
<reference evidence="3 4" key="1">
    <citation type="submission" date="2022-10" db="EMBL/GenBank/DDBJ databases">
        <title>WGS assembly of Paspalum vaginatum 540-79.</title>
        <authorList>
            <person name="Sun G."/>
            <person name="Wase N."/>
            <person name="Shu S."/>
            <person name="Jenkins J."/>
            <person name="Zhou B."/>
            <person name="Torres-Rodriguez J."/>
            <person name="Chen C."/>
            <person name="Sandor L."/>
            <person name="Plott C."/>
            <person name="Yoshinga Y."/>
            <person name="Daum C."/>
            <person name="Qi P."/>
            <person name="Barry K."/>
            <person name="Lipzen A."/>
            <person name="Berry L."/>
            <person name="Pedersen C."/>
            <person name="Gottilla T."/>
            <person name="Foltz A."/>
            <person name="Yu H."/>
            <person name="O'Malley R."/>
            <person name="Zhang C."/>
            <person name="Devos K."/>
            <person name="Sigmon B."/>
            <person name="Yu B."/>
            <person name="Obata T."/>
            <person name="Schmutz J."/>
            <person name="Schnable J."/>
        </authorList>
    </citation>
    <scope>NUCLEOTIDE SEQUENCE [LARGE SCALE GENOMIC DNA]</scope>
    <source>
        <strain evidence="4">cv. 540-79</strain>
    </source>
</reference>
<proteinExistence type="predicted"/>
<dbReference type="AlphaFoldDB" id="A0A9W7X8H4"/>
<sequence>MAEHVSVLQAADRNKMDSKQLQNKLAGLRRAYTTWRDLQKQTGLGRDTQTGGEAADDSYWANEEEGDTSAAAANRGKPLKFLEQLELLFGRTTQDKGVLISAKGVRGRTPSYGPEYHQEHTPTDPFQHSSHRYMGKRPMREETMDSPPKKKSRSVEFCLRDISEAVTRCSRKEHG</sequence>
<evidence type="ECO:0000256" key="1">
    <source>
        <dbReference type="SAM" id="MobiDB-lite"/>
    </source>
</evidence>
<evidence type="ECO:0000313" key="3">
    <source>
        <dbReference type="EMBL" id="KAJ1255283.1"/>
    </source>
</evidence>
<gene>
    <name evidence="3" type="ORF">BS78_K268600</name>
</gene>
<feature type="region of interest" description="Disordered" evidence="1">
    <location>
        <begin position="43"/>
        <end position="75"/>
    </location>
</feature>
<feature type="region of interest" description="Disordered" evidence="1">
    <location>
        <begin position="109"/>
        <end position="155"/>
    </location>
</feature>
<organism evidence="3 4">
    <name type="scientific">Paspalum vaginatum</name>
    <name type="common">seashore paspalum</name>
    <dbReference type="NCBI Taxonomy" id="158149"/>
    <lineage>
        <taxon>Eukaryota</taxon>
        <taxon>Viridiplantae</taxon>
        <taxon>Streptophyta</taxon>
        <taxon>Embryophyta</taxon>
        <taxon>Tracheophyta</taxon>
        <taxon>Spermatophyta</taxon>
        <taxon>Magnoliopsida</taxon>
        <taxon>Liliopsida</taxon>
        <taxon>Poales</taxon>
        <taxon>Poaceae</taxon>
        <taxon>PACMAD clade</taxon>
        <taxon>Panicoideae</taxon>
        <taxon>Andropogonodae</taxon>
        <taxon>Paspaleae</taxon>
        <taxon>Paspalinae</taxon>
        <taxon>Paspalum</taxon>
    </lineage>
</organism>
<accession>A0A9W7X8H4</accession>